<gene>
    <name evidence="8" type="ORF">MICPUCDRAFT_27619</name>
</gene>
<evidence type="ECO:0000256" key="5">
    <source>
        <dbReference type="ARBA" id="ARBA00023273"/>
    </source>
</evidence>
<evidence type="ECO:0000256" key="1">
    <source>
        <dbReference type="ARBA" id="ARBA00004120"/>
    </source>
</evidence>
<dbReference type="EMBL" id="GG663741">
    <property type="protein sequence ID" value="EEH56050.1"/>
    <property type="molecule type" value="Genomic_DNA"/>
</dbReference>
<proteinExistence type="inferred from homology"/>
<dbReference type="STRING" id="564608.C1MVU1"/>
<dbReference type="RefSeq" id="XP_003060098.1">
    <property type="nucleotide sequence ID" value="XM_003060052.1"/>
</dbReference>
<protein>
    <recommendedName>
        <fullName evidence="7">B9 domain-containing protein 1</fullName>
    </recommendedName>
</protein>
<dbReference type="OMA" id="NMPIEVT"/>
<dbReference type="InterPro" id="IPR010796">
    <property type="entry name" value="C2_B9-type_dom"/>
</dbReference>
<dbReference type="GO" id="GO:0060271">
    <property type="term" value="P:cilium assembly"/>
    <property type="evidence" value="ECO:0007669"/>
    <property type="project" value="TreeGrafter"/>
</dbReference>
<reference evidence="8 9" key="1">
    <citation type="journal article" date="2009" name="Science">
        <title>Green evolution and dynamic adaptations revealed by genomes of the marine picoeukaryotes Micromonas.</title>
        <authorList>
            <person name="Worden A.Z."/>
            <person name="Lee J.H."/>
            <person name="Mock T."/>
            <person name="Rouze P."/>
            <person name="Simmons M.P."/>
            <person name="Aerts A.L."/>
            <person name="Allen A.E."/>
            <person name="Cuvelier M.L."/>
            <person name="Derelle E."/>
            <person name="Everett M.V."/>
            <person name="Foulon E."/>
            <person name="Grimwood J."/>
            <person name="Gundlach H."/>
            <person name="Henrissat B."/>
            <person name="Napoli C."/>
            <person name="McDonald S.M."/>
            <person name="Parker M.S."/>
            <person name="Rombauts S."/>
            <person name="Salamov A."/>
            <person name="Von Dassow P."/>
            <person name="Badger J.H."/>
            <person name="Coutinho P.M."/>
            <person name="Demir E."/>
            <person name="Dubchak I."/>
            <person name="Gentemann C."/>
            <person name="Eikrem W."/>
            <person name="Gready J.E."/>
            <person name="John U."/>
            <person name="Lanier W."/>
            <person name="Lindquist E.A."/>
            <person name="Lucas S."/>
            <person name="Mayer K.F."/>
            <person name="Moreau H."/>
            <person name="Not F."/>
            <person name="Otillar R."/>
            <person name="Panaud O."/>
            <person name="Pangilinan J."/>
            <person name="Paulsen I."/>
            <person name="Piegu B."/>
            <person name="Poliakov A."/>
            <person name="Robbens S."/>
            <person name="Schmutz J."/>
            <person name="Toulza E."/>
            <person name="Wyss T."/>
            <person name="Zelensky A."/>
            <person name="Zhou K."/>
            <person name="Armbrust E.V."/>
            <person name="Bhattacharya D."/>
            <person name="Goodenough U.W."/>
            <person name="Van de Peer Y."/>
            <person name="Grigoriev I.V."/>
        </authorList>
    </citation>
    <scope>NUCLEOTIDE SEQUENCE [LARGE SCALE GENOMIC DNA]</scope>
    <source>
        <strain evidence="8 9">CCMP1545</strain>
    </source>
</reference>
<dbReference type="PROSITE" id="PS51381">
    <property type="entry name" value="C2_B9"/>
    <property type="match status" value="1"/>
</dbReference>
<evidence type="ECO:0000256" key="7">
    <source>
        <dbReference type="ARBA" id="ARBA00039274"/>
    </source>
</evidence>
<dbReference type="GO" id="GO:0036038">
    <property type="term" value="C:MKS complex"/>
    <property type="evidence" value="ECO:0007669"/>
    <property type="project" value="TreeGrafter"/>
</dbReference>
<sequence>MAREQASFFTVVVNGQIEFADLPGCDNAYVKYAIVHGDDWTHLDGPEDGISQITRKNSGDPEQKLVWNFPVEVTYKSTNAFGWPQLVLSVFEIDAFGRDVVRGYGCIHLPVAHGQFTRKVPLFKPLSATIVQQIASFFSGRPAEFSNPKFPAMGEGREVTRVQSTGHASVALNVVTKDMGTFGYSEARGAAARVVV</sequence>
<evidence type="ECO:0000256" key="6">
    <source>
        <dbReference type="ARBA" id="ARBA00038411"/>
    </source>
</evidence>
<dbReference type="Pfam" id="PF07162">
    <property type="entry name" value="B9-C2"/>
    <property type="match status" value="1"/>
</dbReference>
<keyword evidence="2" id="KW-0963">Cytoplasm</keyword>
<comment type="similarity">
    <text evidence="6">Belongs to the B9D family.</text>
</comment>
<organism evidence="9">
    <name type="scientific">Micromonas pusilla (strain CCMP1545)</name>
    <name type="common">Picoplanktonic green alga</name>
    <dbReference type="NCBI Taxonomy" id="564608"/>
    <lineage>
        <taxon>Eukaryota</taxon>
        <taxon>Viridiplantae</taxon>
        <taxon>Chlorophyta</taxon>
        <taxon>Mamiellophyceae</taxon>
        <taxon>Mamiellales</taxon>
        <taxon>Mamiellaceae</taxon>
        <taxon>Micromonas</taxon>
    </lineage>
</organism>
<comment type="subcellular location">
    <subcellularLocation>
        <location evidence="1">Cytoplasm</location>
        <location evidence="1">Cytoskeleton</location>
        <location evidence="1">Cilium basal body</location>
    </subcellularLocation>
</comment>
<keyword evidence="9" id="KW-1185">Reference proteome</keyword>
<dbReference type="eggNOG" id="KOG4027">
    <property type="taxonomic scope" value="Eukaryota"/>
</dbReference>
<evidence type="ECO:0000313" key="9">
    <source>
        <dbReference type="Proteomes" id="UP000001876"/>
    </source>
</evidence>
<dbReference type="PANTHER" id="PTHR12968:SF1">
    <property type="entry name" value="B9 DOMAIN-CONTAINING PROTEIN 1"/>
    <property type="match status" value="1"/>
</dbReference>
<evidence type="ECO:0000256" key="2">
    <source>
        <dbReference type="ARBA" id="ARBA00022490"/>
    </source>
</evidence>
<dbReference type="KEGG" id="mpp:MICPUCDRAFT_27619"/>
<dbReference type="Proteomes" id="UP000001876">
    <property type="component" value="Unassembled WGS sequence"/>
</dbReference>
<dbReference type="PANTHER" id="PTHR12968">
    <property type="entry name" value="B9 DOMAIN-CONTAINING"/>
    <property type="match status" value="1"/>
</dbReference>
<keyword evidence="5" id="KW-0966">Cell projection</keyword>
<name>C1MVU1_MICPC</name>
<accession>C1MVU1</accession>
<dbReference type="AlphaFoldDB" id="C1MVU1"/>
<evidence type="ECO:0000256" key="3">
    <source>
        <dbReference type="ARBA" id="ARBA00022794"/>
    </source>
</evidence>
<keyword evidence="4" id="KW-0206">Cytoskeleton</keyword>
<dbReference type="GeneID" id="9685249"/>
<keyword evidence="3" id="KW-0970">Cilium biogenesis/degradation</keyword>
<evidence type="ECO:0000313" key="8">
    <source>
        <dbReference type="EMBL" id="EEH56050.1"/>
    </source>
</evidence>
<evidence type="ECO:0000256" key="4">
    <source>
        <dbReference type="ARBA" id="ARBA00023212"/>
    </source>
</evidence>
<dbReference type="OrthoDB" id="431939at2759"/>